<dbReference type="Pfam" id="PF07690">
    <property type="entry name" value="MFS_1"/>
    <property type="match status" value="1"/>
</dbReference>
<dbReference type="Proteomes" id="UP000799778">
    <property type="component" value="Unassembled WGS sequence"/>
</dbReference>
<dbReference type="InterPro" id="IPR020846">
    <property type="entry name" value="MFS_dom"/>
</dbReference>
<keyword evidence="10" id="KW-1185">Reference proteome</keyword>
<evidence type="ECO:0000256" key="6">
    <source>
        <dbReference type="SAM" id="MobiDB-lite"/>
    </source>
</evidence>
<dbReference type="AlphaFoldDB" id="A0A6A5XJS4"/>
<evidence type="ECO:0000313" key="9">
    <source>
        <dbReference type="EMBL" id="KAF2013528.1"/>
    </source>
</evidence>
<feature type="transmembrane region" description="Helical" evidence="7">
    <location>
        <begin position="139"/>
        <end position="162"/>
    </location>
</feature>
<feature type="transmembrane region" description="Helical" evidence="7">
    <location>
        <begin position="314"/>
        <end position="333"/>
    </location>
</feature>
<name>A0A6A5XJS4_9PLEO</name>
<proteinExistence type="predicted"/>
<sequence>MATEQEKRELDATKGEGPPASNTSDSELEAESGAVNEKKLLRALDLRLLPAVSVLYLLSFLDRSNVANARIEGLTTDLGMTGNQYLTGLTLYFIGYVLFEIPCNIILKRTTPKFWLPTLTLAWGIVATLMGVTQNLAGFFVVRFFLGVTESGLFPGVVYYLSMWYKRDERQYRISLFFSCASLAGAFGGILAWGIAHMKGVGGYAGWRWIFILEGILTCVIAVIAYWFISNYPENVSWLSKTERAFIQARLKADSDATNQEAFRWADVWESCKDIKVWLYGLGFHTMSLPLYTLSLFMPTIIKDMGYTSAHSQLLTIPPYAVATIFTVFWAILSEKYKKRALFIVITSSFAIIGYIILLSNPNPKQKPGVSYLGTFFAAVGIYPSVALVLSWPAINVSGQTKRATANAMQISIGNLGAVLGTQLYRPKTAPRYLLGHSFALGYLVMNIVVVSTLWVILNKENRQKQEYLATHPETNGFHDSDEDLRQGDRHPRWHFNA</sequence>
<keyword evidence="3 7" id="KW-0812">Transmembrane</keyword>
<evidence type="ECO:0000256" key="5">
    <source>
        <dbReference type="ARBA" id="ARBA00023136"/>
    </source>
</evidence>
<feature type="region of interest" description="Disordered" evidence="6">
    <location>
        <begin position="1"/>
        <end position="31"/>
    </location>
</feature>
<dbReference type="OrthoDB" id="2962993at2759"/>
<feature type="transmembrane region" description="Helical" evidence="7">
    <location>
        <begin position="370"/>
        <end position="392"/>
    </location>
</feature>
<dbReference type="InterPro" id="IPR011701">
    <property type="entry name" value="MFS"/>
</dbReference>
<dbReference type="SUPFAM" id="SSF103473">
    <property type="entry name" value="MFS general substrate transporter"/>
    <property type="match status" value="1"/>
</dbReference>
<dbReference type="CDD" id="cd17327">
    <property type="entry name" value="MFS_FEN2_like"/>
    <property type="match status" value="1"/>
</dbReference>
<dbReference type="Gene3D" id="1.20.1250.20">
    <property type="entry name" value="MFS general substrate transporter like domains"/>
    <property type="match status" value="2"/>
</dbReference>
<gene>
    <name evidence="9" type="ORF">BU24DRAFT_239850</name>
</gene>
<organism evidence="9 10">
    <name type="scientific">Aaosphaeria arxii CBS 175.79</name>
    <dbReference type="NCBI Taxonomy" id="1450172"/>
    <lineage>
        <taxon>Eukaryota</taxon>
        <taxon>Fungi</taxon>
        <taxon>Dikarya</taxon>
        <taxon>Ascomycota</taxon>
        <taxon>Pezizomycotina</taxon>
        <taxon>Dothideomycetes</taxon>
        <taxon>Pleosporomycetidae</taxon>
        <taxon>Pleosporales</taxon>
        <taxon>Pleosporales incertae sedis</taxon>
        <taxon>Aaosphaeria</taxon>
    </lineage>
</organism>
<feature type="transmembrane region" description="Helical" evidence="7">
    <location>
        <begin position="86"/>
        <end position="107"/>
    </location>
</feature>
<feature type="transmembrane region" description="Helical" evidence="7">
    <location>
        <begin position="404"/>
        <end position="425"/>
    </location>
</feature>
<accession>A0A6A5XJS4</accession>
<feature type="compositionally biased region" description="Basic and acidic residues" evidence="6">
    <location>
        <begin position="477"/>
        <end position="491"/>
    </location>
</feature>
<evidence type="ECO:0000256" key="3">
    <source>
        <dbReference type="ARBA" id="ARBA00022692"/>
    </source>
</evidence>
<evidence type="ECO:0000259" key="8">
    <source>
        <dbReference type="PROSITE" id="PS50850"/>
    </source>
</evidence>
<feature type="transmembrane region" description="Helical" evidence="7">
    <location>
        <begin position="174"/>
        <end position="195"/>
    </location>
</feature>
<dbReference type="PANTHER" id="PTHR43791">
    <property type="entry name" value="PERMEASE-RELATED"/>
    <property type="match status" value="1"/>
</dbReference>
<evidence type="ECO:0000256" key="4">
    <source>
        <dbReference type="ARBA" id="ARBA00022989"/>
    </source>
</evidence>
<feature type="compositionally biased region" description="Basic and acidic residues" evidence="6">
    <location>
        <begin position="1"/>
        <end position="14"/>
    </location>
</feature>
<dbReference type="GO" id="GO:0016020">
    <property type="term" value="C:membrane"/>
    <property type="evidence" value="ECO:0007669"/>
    <property type="project" value="UniProtKB-SubCell"/>
</dbReference>
<keyword evidence="2" id="KW-0813">Transport</keyword>
<reference evidence="9" key="1">
    <citation type="journal article" date="2020" name="Stud. Mycol.">
        <title>101 Dothideomycetes genomes: a test case for predicting lifestyles and emergence of pathogens.</title>
        <authorList>
            <person name="Haridas S."/>
            <person name="Albert R."/>
            <person name="Binder M."/>
            <person name="Bloem J."/>
            <person name="Labutti K."/>
            <person name="Salamov A."/>
            <person name="Andreopoulos B."/>
            <person name="Baker S."/>
            <person name="Barry K."/>
            <person name="Bills G."/>
            <person name="Bluhm B."/>
            <person name="Cannon C."/>
            <person name="Castanera R."/>
            <person name="Culley D."/>
            <person name="Daum C."/>
            <person name="Ezra D."/>
            <person name="Gonzalez J."/>
            <person name="Henrissat B."/>
            <person name="Kuo A."/>
            <person name="Liang C."/>
            <person name="Lipzen A."/>
            <person name="Lutzoni F."/>
            <person name="Magnuson J."/>
            <person name="Mondo S."/>
            <person name="Nolan M."/>
            <person name="Ohm R."/>
            <person name="Pangilinan J."/>
            <person name="Park H.-J."/>
            <person name="Ramirez L."/>
            <person name="Alfaro M."/>
            <person name="Sun H."/>
            <person name="Tritt A."/>
            <person name="Yoshinaga Y."/>
            <person name="Zwiers L.-H."/>
            <person name="Turgeon B."/>
            <person name="Goodwin S."/>
            <person name="Spatafora J."/>
            <person name="Crous P."/>
            <person name="Grigoriev I."/>
        </authorList>
    </citation>
    <scope>NUCLEOTIDE SEQUENCE</scope>
    <source>
        <strain evidence="9">CBS 175.79</strain>
    </source>
</reference>
<dbReference type="GeneID" id="54279663"/>
<dbReference type="FunFam" id="1.20.1250.20:FF:000068">
    <property type="entry name" value="MFS general substrate transporter"/>
    <property type="match status" value="1"/>
</dbReference>
<dbReference type="PROSITE" id="PS50850">
    <property type="entry name" value="MFS"/>
    <property type="match status" value="1"/>
</dbReference>
<dbReference type="FunFam" id="1.20.1250.20:FF:000034">
    <property type="entry name" value="MFS general substrate transporter"/>
    <property type="match status" value="1"/>
</dbReference>
<dbReference type="InterPro" id="IPR036259">
    <property type="entry name" value="MFS_trans_sf"/>
</dbReference>
<dbReference type="PANTHER" id="PTHR43791:SF22">
    <property type="entry name" value="TRANSPORTER, PUTATIVE (AFU_ORTHOLOGUE AFUA_6G11320)-RELATED"/>
    <property type="match status" value="1"/>
</dbReference>
<dbReference type="EMBL" id="ML978071">
    <property type="protein sequence ID" value="KAF2013528.1"/>
    <property type="molecule type" value="Genomic_DNA"/>
</dbReference>
<feature type="transmembrane region" description="Helical" evidence="7">
    <location>
        <begin position="114"/>
        <end position="133"/>
    </location>
</feature>
<feature type="region of interest" description="Disordered" evidence="6">
    <location>
        <begin position="470"/>
        <end position="498"/>
    </location>
</feature>
<dbReference type="GO" id="GO:0022857">
    <property type="term" value="F:transmembrane transporter activity"/>
    <property type="evidence" value="ECO:0007669"/>
    <property type="project" value="InterPro"/>
</dbReference>
<keyword evidence="5 7" id="KW-0472">Membrane</keyword>
<evidence type="ECO:0000256" key="2">
    <source>
        <dbReference type="ARBA" id="ARBA00022448"/>
    </source>
</evidence>
<protein>
    <submittedName>
        <fullName evidence="9">MFS transporter</fullName>
    </submittedName>
</protein>
<feature type="transmembrane region" description="Helical" evidence="7">
    <location>
        <begin position="277"/>
        <end position="302"/>
    </location>
</feature>
<feature type="domain" description="Major facilitator superfamily (MFS) profile" evidence="8">
    <location>
        <begin position="48"/>
        <end position="464"/>
    </location>
</feature>
<dbReference type="RefSeq" id="XP_033381867.1">
    <property type="nucleotide sequence ID" value="XM_033522266.1"/>
</dbReference>
<feature type="transmembrane region" description="Helical" evidence="7">
    <location>
        <begin position="437"/>
        <end position="458"/>
    </location>
</feature>
<evidence type="ECO:0000313" key="10">
    <source>
        <dbReference type="Proteomes" id="UP000799778"/>
    </source>
</evidence>
<evidence type="ECO:0000256" key="1">
    <source>
        <dbReference type="ARBA" id="ARBA00004141"/>
    </source>
</evidence>
<comment type="subcellular location">
    <subcellularLocation>
        <location evidence="1">Membrane</location>
        <topology evidence="1">Multi-pass membrane protein</topology>
    </subcellularLocation>
</comment>
<keyword evidence="4 7" id="KW-1133">Transmembrane helix</keyword>
<feature type="transmembrane region" description="Helical" evidence="7">
    <location>
        <begin position="340"/>
        <end position="358"/>
    </location>
</feature>
<evidence type="ECO:0000256" key="7">
    <source>
        <dbReference type="SAM" id="Phobius"/>
    </source>
</evidence>
<feature type="transmembrane region" description="Helical" evidence="7">
    <location>
        <begin position="207"/>
        <end position="229"/>
    </location>
</feature>